<dbReference type="GeneID" id="31367055"/>
<gene>
    <name evidence="1" type="ORF">PPL_11587</name>
</gene>
<sequence>MALECSEHNESHKFICYQYHPDHDQWEHIDDIKQSLNKDENNTSFINLQLKSIWESLKSSTSRYQSLSATENEIKQYFEQLHQYLIIEEQKLKRDIINDKDTIINQIDNNINHLKYISTVIEDTTTQYSITTTIMKSITSSSSLQSFILDNNQTLFNDNHDPFNIDELKNQHNNDSSLLLDIIYKYNNKFNKTDNNNNNTSSIQSSLYELSIKQPDFNQLDSIIKQSIKLDKIEPSENNEINTTTTNNDDNKQSYIFTTHHSQGATLINTTNNNSIEQIKLDFDFRYTHQSIVSIGEYIYIFGGTNQNKWMKFSIKSKSIEYIGNIEGIDGDYHISVCYDGKDHIYLVNGTIKNRIDRFNIKTMQFERYHRLPDEYGQQVSTMIFKGSLYSVTHNGNKMIQFDLTNKTIENHQIDITPYTACHDNNGNFFIVNGSNKRFIKYNVETKQTVNLKFTPTKNPFGYAYLMYHRESSTSSFIYSFGGASYGNYKYSIEDNQSEPILEDDKFERCWCAATSIKY</sequence>
<dbReference type="InterPro" id="IPR011043">
    <property type="entry name" value="Gal_Oxase/kelch_b-propeller"/>
</dbReference>
<dbReference type="SUPFAM" id="SSF50965">
    <property type="entry name" value="Galactose oxidase, central domain"/>
    <property type="match status" value="1"/>
</dbReference>
<dbReference type="RefSeq" id="XP_020426753.1">
    <property type="nucleotide sequence ID" value="XM_020582337.1"/>
</dbReference>
<accession>D3BVJ6</accession>
<reference evidence="1 2" key="1">
    <citation type="journal article" date="2011" name="Genome Res.">
        <title>Phylogeny-wide analysis of social amoeba genomes highlights ancient origins for complex intercellular communication.</title>
        <authorList>
            <person name="Heidel A.J."/>
            <person name="Lawal H.M."/>
            <person name="Felder M."/>
            <person name="Schilde C."/>
            <person name="Helps N.R."/>
            <person name="Tunggal B."/>
            <person name="Rivero F."/>
            <person name="John U."/>
            <person name="Schleicher M."/>
            <person name="Eichinger L."/>
            <person name="Platzer M."/>
            <person name="Noegel A.A."/>
            <person name="Schaap P."/>
            <person name="Gloeckner G."/>
        </authorList>
    </citation>
    <scope>NUCLEOTIDE SEQUENCE [LARGE SCALE GENOMIC DNA]</scope>
    <source>
        <strain evidence="2">ATCC 26659 / Pp 5 / PN500</strain>
    </source>
</reference>
<protein>
    <submittedName>
        <fullName evidence="1">Uncharacterized protein</fullName>
    </submittedName>
</protein>
<dbReference type="Gene3D" id="2.120.10.80">
    <property type="entry name" value="Kelch-type beta propeller"/>
    <property type="match status" value="1"/>
</dbReference>
<dbReference type="Proteomes" id="UP000001396">
    <property type="component" value="Unassembled WGS sequence"/>
</dbReference>
<evidence type="ECO:0000313" key="1">
    <source>
        <dbReference type="EMBL" id="EFA74619.1"/>
    </source>
</evidence>
<name>D3BVJ6_HETP5</name>
<dbReference type="InParanoid" id="D3BVJ6"/>
<comment type="caution">
    <text evidence="1">The sequence shown here is derived from an EMBL/GenBank/DDBJ whole genome shotgun (WGS) entry which is preliminary data.</text>
</comment>
<proteinExistence type="predicted"/>
<evidence type="ECO:0000313" key="2">
    <source>
        <dbReference type="Proteomes" id="UP000001396"/>
    </source>
</evidence>
<organism evidence="1 2">
    <name type="scientific">Heterostelium pallidum (strain ATCC 26659 / Pp 5 / PN500)</name>
    <name type="common">Cellular slime mold</name>
    <name type="synonym">Polysphondylium pallidum</name>
    <dbReference type="NCBI Taxonomy" id="670386"/>
    <lineage>
        <taxon>Eukaryota</taxon>
        <taxon>Amoebozoa</taxon>
        <taxon>Evosea</taxon>
        <taxon>Eumycetozoa</taxon>
        <taxon>Dictyostelia</taxon>
        <taxon>Acytosteliales</taxon>
        <taxon>Acytosteliaceae</taxon>
        <taxon>Heterostelium</taxon>
    </lineage>
</organism>
<dbReference type="InterPro" id="IPR015915">
    <property type="entry name" value="Kelch-typ_b-propeller"/>
</dbReference>
<dbReference type="EMBL" id="ADBJ01000062">
    <property type="protein sequence ID" value="EFA74619.1"/>
    <property type="molecule type" value="Genomic_DNA"/>
</dbReference>
<dbReference type="AlphaFoldDB" id="D3BVJ6"/>
<keyword evidence="2" id="KW-1185">Reference proteome</keyword>